<evidence type="ECO:0000313" key="12">
    <source>
        <dbReference type="Proteomes" id="UP000182800"/>
    </source>
</evidence>
<evidence type="ECO:0000313" key="10">
    <source>
        <dbReference type="EMBL" id="SCC82226.1"/>
    </source>
</evidence>
<comment type="similarity">
    <text evidence="7">Belongs to the TRAP transporter large permease family.</text>
</comment>
<evidence type="ECO:0000256" key="7">
    <source>
        <dbReference type="RuleBase" id="RU369079"/>
    </source>
</evidence>
<dbReference type="InterPro" id="IPR010656">
    <property type="entry name" value="DctM"/>
</dbReference>
<keyword evidence="5 7" id="KW-1133">Transmembrane helix</keyword>
<comment type="subunit">
    <text evidence="7">The complex comprises the extracytoplasmic solute receptor protein and the two transmembrane proteins.</text>
</comment>
<keyword evidence="6 7" id="KW-0472">Membrane</keyword>
<keyword evidence="7" id="KW-0813">Transport</keyword>
<dbReference type="AlphaFoldDB" id="A0A0P8A9T7"/>
<dbReference type="GO" id="GO:0022857">
    <property type="term" value="F:transmembrane transporter activity"/>
    <property type="evidence" value="ECO:0007669"/>
    <property type="project" value="UniProtKB-UniRule"/>
</dbReference>
<dbReference type="PANTHER" id="PTHR33362">
    <property type="entry name" value="SIALIC ACID TRAP TRANSPORTER PERMEASE PROTEIN SIAT-RELATED"/>
    <property type="match status" value="1"/>
</dbReference>
<evidence type="ECO:0000313" key="11">
    <source>
        <dbReference type="Proteomes" id="UP000050497"/>
    </source>
</evidence>
<feature type="transmembrane region" description="Helical" evidence="7">
    <location>
        <begin position="168"/>
        <end position="192"/>
    </location>
</feature>
<feature type="transmembrane region" description="Helical" evidence="7">
    <location>
        <begin position="313"/>
        <end position="331"/>
    </location>
</feature>
<gene>
    <name evidence="10" type="ORF">GA0071312_3207</name>
    <name evidence="9" type="ORF">HLUCCO17_05050</name>
</gene>
<evidence type="ECO:0000256" key="1">
    <source>
        <dbReference type="ARBA" id="ARBA00004429"/>
    </source>
</evidence>
<dbReference type="PATRIC" id="fig|1653334.4.peg.1707"/>
<dbReference type="PIRSF" id="PIRSF006066">
    <property type="entry name" value="HI0050"/>
    <property type="match status" value="1"/>
</dbReference>
<reference evidence="10 12" key="2">
    <citation type="submission" date="2016-08" db="EMBL/GenBank/DDBJ databases">
        <authorList>
            <person name="Varghese N."/>
            <person name="Submissions Spin"/>
        </authorList>
    </citation>
    <scope>NUCLEOTIDE SEQUENCE [LARGE SCALE GENOMIC DNA]</scope>
    <source>
        <strain evidence="10 12">HL-109</strain>
    </source>
</reference>
<comment type="caution">
    <text evidence="7">Lacks conserved residue(s) required for the propagation of feature annotation.</text>
</comment>
<dbReference type="Pfam" id="PF06808">
    <property type="entry name" value="DctM"/>
    <property type="match status" value="1"/>
</dbReference>
<dbReference type="NCBIfam" id="TIGR00786">
    <property type="entry name" value="dctM"/>
    <property type="match status" value="1"/>
</dbReference>
<keyword evidence="4 7" id="KW-0812">Transmembrane</keyword>
<evidence type="ECO:0000313" key="9">
    <source>
        <dbReference type="EMBL" id="KPQ11849.1"/>
    </source>
</evidence>
<feature type="domain" description="TRAP C4-dicarboxylate transport system permease DctM subunit" evidence="8">
    <location>
        <begin position="9"/>
        <end position="416"/>
    </location>
</feature>
<evidence type="ECO:0000256" key="3">
    <source>
        <dbReference type="ARBA" id="ARBA00022519"/>
    </source>
</evidence>
<dbReference type="GO" id="GO:0005886">
    <property type="term" value="C:plasma membrane"/>
    <property type="evidence" value="ECO:0007669"/>
    <property type="project" value="UniProtKB-SubCell"/>
</dbReference>
<dbReference type="InterPro" id="IPR004681">
    <property type="entry name" value="TRAP_DctM"/>
</dbReference>
<accession>A0A0P8A9T7</accession>
<organism evidence="9 11">
    <name type="scientific">Saliniramus fredricksonii</name>
    <dbReference type="NCBI Taxonomy" id="1653334"/>
    <lineage>
        <taxon>Bacteria</taxon>
        <taxon>Pseudomonadati</taxon>
        <taxon>Pseudomonadota</taxon>
        <taxon>Alphaproteobacteria</taxon>
        <taxon>Hyphomicrobiales</taxon>
        <taxon>Salinarimonadaceae</taxon>
        <taxon>Saliniramus</taxon>
    </lineage>
</organism>
<reference evidence="9 11" key="1">
    <citation type="submission" date="2015-09" db="EMBL/GenBank/DDBJ databases">
        <title>Identification and resolution of microdiversity through metagenomic sequencing of parallel consortia.</title>
        <authorList>
            <person name="Nelson W.C."/>
            <person name="Romine M.F."/>
            <person name="Lindemann S.R."/>
        </authorList>
    </citation>
    <scope>NUCLEOTIDE SEQUENCE [LARGE SCALE GENOMIC DNA]</scope>
    <source>
        <strain evidence="9">HL-109</strain>
    </source>
</reference>
<evidence type="ECO:0000256" key="5">
    <source>
        <dbReference type="ARBA" id="ARBA00022989"/>
    </source>
</evidence>
<dbReference type="EMBL" id="FMBM01000002">
    <property type="protein sequence ID" value="SCC82226.1"/>
    <property type="molecule type" value="Genomic_DNA"/>
</dbReference>
<evidence type="ECO:0000256" key="6">
    <source>
        <dbReference type="ARBA" id="ARBA00023136"/>
    </source>
</evidence>
<feature type="transmembrane region" description="Helical" evidence="7">
    <location>
        <begin position="336"/>
        <end position="353"/>
    </location>
</feature>
<dbReference type="RefSeq" id="WP_074445760.1">
    <property type="nucleotide sequence ID" value="NZ_FMBM01000002.1"/>
</dbReference>
<dbReference type="Proteomes" id="UP000050497">
    <property type="component" value="Unassembled WGS sequence"/>
</dbReference>
<evidence type="ECO:0000259" key="8">
    <source>
        <dbReference type="Pfam" id="PF06808"/>
    </source>
</evidence>
<keyword evidence="2" id="KW-1003">Cell membrane</keyword>
<dbReference type="OrthoDB" id="7824289at2"/>
<feature type="transmembrane region" description="Helical" evidence="7">
    <location>
        <begin position="393"/>
        <end position="414"/>
    </location>
</feature>
<keyword evidence="12" id="KW-1185">Reference proteome</keyword>
<dbReference type="Proteomes" id="UP000182800">
    <property type="component" value="Unassembled WGS sequence"/>
</dbReference>
<comment type="function">
    <text evidence="7">Part of the tripartite ATP-independent periplasmic (TRAP) transport system.</text>
</comment>
<dbReference type="PANTHER" id="PTHR33362:SF5">
    <property type="entry name" value="C4-DICARBOXYLATE TRAP TRANSPORTER LARGE PERMEASE PROTEIN DCTM"/>
    <property type="match status" value="1"/>
</dbReference>
<protein>
    <recommendedName>
        <fullName evidence="7">TRAP transporter large permease protein</fullName>
    </recommendedName>
</protein>
<proteinExistence type="inferred from homology"/>
<feature type="transmembrane region" description="Helical" evidence="7">
    <location>
        <begin position="213"/>
        <end position="235"/>
    </location>
</feature>
<keyword evidence="3 7" id="KW-0997">Cell inner membrane</keyword>
<name>A0A0P8A9T7_9HYPH</name>
<dbReference type="STRING" id="1653334.GA0071312_3207"/>
<feature type="transmembrane region" description="Helical" evidence="7">
    <location>
        <begin position="138"/>
        <end position="162"/>
    </location>
</feature>
<dbReference type="EMBL" id="LJSX01000005">
    <property type="protein sequence ID" value="KPQ11849.1"/>
    <property type="molecule type" value="Genomic_DNA"/>
</dbReference>
<feature type="transmembrane region" description="Helical" evidence="7">
    <location>
        <begin position="359"/>
        <end position="381"/>
    </location>
</feature>
<comment type="subcellular location">
    <subcellularLocation>
        <location evidence="1 7">Cell inner membrane</location>
        <topology evidence="1 7">Multi-pass membrane protein</topology>
    </subcellularLocation>
</comment>
<evidence type="ECO:0000256" key="4">
    <source>
        <dbReference type="ARBA" id="ARBA00022692"/>
    </source>
</evidence>
<evidence type="ECO:0000256" key="2">
    <source>
        <dbReference type="ARBA" id="ARBA00022475"/>
    </source>
</evidence>
<feature type="transmembrane region" description="Helical" evidence="7">
    <location>
        <begin position="6"/>
        <end position="31"/>
    </location>
</feature>
<feature type="transmembrane region" description="Helical" evidence="7">
    <location>
        <begin position="52"/>
        <end position="75"/>
    </location>
</feature>
<sequence>MGVAFISVFALVLLFLGFEMLLVLGVPGLLIKELYFTRLPDIAIGQRILGGVNHSTLLAIPFFLFAAEIMARGHIARHLTTMVKGFLGHRPGGMGYSTIAGSAAFGSVSGSAPATVAAMGRIMYPELRKAGYGEKISLGLIVSSAESALLIPPSITLIIYGWLTGTSITGLFAGGLVIGIFLSLAFAAYVMVEGKLSGRTGSAPMPWPDRMRAVRAAIWALGLPVIILGGIYSGTFTPTEAAAVSVIYAILVERVVYREMSLRDVYTIAGQAAITTSVIFVLLAMGSLVSYFITLAQVPGLVISFMETIEANWIVFLIVVNLVFLIAGMFIDPNSALLVLVPAFYPVALAFGIDPVHFGLIVCLNICIGMITPPFGLDIFVASSTLNKPVSAVIAGVWPFVGINIGTLVVVTYVPDLSTFLPRLLLG</sequence>
<comment type="caution">
    <text evidence="9">The sequence shown here is derived from an EMBL/GenBank/DDBJ whole genome shotgun (WGS) entry which is preliminary data.</text>
</comment>
<feature type="transmembrane region" description="Helical" evidence="7">
    <location>
        <begin position="269"/>
        <end position="293"/>
    </location>
</feature>